<dbReference type="GO" id="GO:0005886">
    <property type="term" value="C:plasma membrane"/>
    <property type="evidence" value="ECO:0007669"/>
    <property type="project" value="UniProtKB-SubCell"/>
</dbReference>
<keyword evidence="10" id="KW-1185">Reference proteome</keyword>
<dbReference type="Pfam" id="PF01757">
    <property type="entry name" value="Acyl_transf_3"/>
    <property type="match status" value="1"/>
</dbReference>
<evidence type="ECO:0000256" key="2">
    <source>
        <dbReference type="ARBA" id="ARBA00007400"/>
    </source>
</evidence>
<name>A0A4Q7DGZ8_9PROT</name>
<dbReference type="AlphaFoldDB" id="A0A4Q7DGZ8"/>
<feature type="transmembrane region" description="Helical" evidence="7">
    <location>
        <begin position="85"/>
        <end position="105"/>
    </location>
</feature>
<dbReference type="PANTHER" id="PTHR40074">
    <property type="entry name" value="O-ACETYLTRANSFERASE WECH"/>
    <property type="match status" value="1"/>
</dbReference>
<dbReference type="RefSeq" id="WP_130154509.1">
    <property type="nucleotide sequence ID" value="NZ_SCFB01000015.1"/>
</dbReference>
<organism evidence="9 10">
    <name type="scientific">Candidatus Finniella inopinata</name>
    <dbReference type="NCBI Taxonomy" id="1696036"/>
    <lineage>
        <taxon>Bacteria</taxon>
        <taxon>Pseudomonadati</taxon>
        <taxon>Pseudomonadota</taxon>
        <taxon>Alphaproteobacteria</taxon>
        <taxon>Holosporales</taxon>
        <taxon>Candidatus Paracaedibacteraceae</taxon>
        <taxon>Candidatus Finniella</taxon>
    </lineage>
</organism>
<feature type="transmembrane region" description="Helical" evidence="7">
    <location>
        <begin position="304"/>
        <end position="329"/>
    </location>
</feature>
<comment type="subcellular location">
    <subcellularLocation>
        <location evidence="1">Cell membrane</location>
        <topology evidence="1">Multi-pass membrane protein</topology>
    </subcellularLocation>
</comment>
<dbReference type="Proteomes" id="UP000293550">
    <property type="component" value="Unassembled WGS sequence"/>
</dbReference>
<dbReference type="GO" id="GO:0016413">
    <property type="term" value="F:O-acetyltransferase activity"/>
    <property type="evidence" value="ECO:0007669"/>
    <property type="project" value="TreeGrafter"/>
</dbReference>
<feature type="transmembrane region" description="Helical" evidence="7">
    <location>
        <begin position="125"/>
        <end position="144"/>
    </location>
</feature>
<dbReference type="GO" id="GO:0009246">
    <property type="term" value="P:enterobacterial common antigen biosynthetic process"/>
    <property type="evidence" value="ECO:0007669"/>
    <property type="project" value="TreeGrafter"/>
</dbReference>
<comment type="similarity">
    <text evidence="2">Belongs to the acyltransferase 3 family.</text>
</comment>
<evidence type="ECO:0000256" key="4">
    <source>
        <dbReference type="ARBA" id="ARBA00022692"/>
    </source>
</evidence>
<evidence type="ECO:0000256" key="7">
    <source>
        <dbReference type="SAM" id="Phobius"/>
    </source>
</evidence>
<reference evidence="9 10" key="1">
    <citation type="submission" date="2018-10" db="EMBL/GenBank/DDBJ databases">
        <title>An updated phylogeny of the Alphaproteobacteria reveals that the parasitic Rickettsiales and Holosporales have independent origins.</title>
        <authorList>
            <person name="Munoz-Gomez S.A."/>
            <person name="Hess S."/>
            <person name="Burger G."/>
            <person name="Lang B.F."/>
            <person name="Susko E."/>
            <person name="Slamovits C.H."/>
            <person name="Roger A.J."/>
        </authorList>
    </citation>
    <scope>NUCLEOTIDE SEQUENCE [LARGE SCALE GENOMIC DNA]</scope>
    <source>
        <strain evidence="9">HOLO01</strain>
    </source>
</reference>
<evidence type="ECO:0000256" key="5">
    <source>
        <dbReference type="ARBA" id="ARBA00022989"/>
    </source>
</evidence>
<keyword evidence="6 7" id="KW-0472">Membrane</keyword>
<accession>A0A4Q7DGZ8</accession>
<evidence type="ECO:0000256" key="6">
    <source>
        <dbReference type="ARBA" id="ARBA00023136"/>
    </source>
</evidence>
<comment type="caution">
    <text evidence="9">The sequence shown here is derived from an EMBL/GenBank/DDBJ whole genome shotgun (WGS) entry which is preliminary data.</text>
</comment>
<feature type="transmembrane region" description="Helical" evidence="7">
    <location>
        <begin position="208"/>
        <end position="228"/>
    </location>
</feature>
<proteinExistence type="inferred from homology"/>
<evidence type="ECO:0000313" key="9">
    <source>
        <dbReference type="EMBL" id="RZI45369.1"/>
    </source>
</evidence>
<keyword evidence="3" id="KW-1003">Cell membrane</keyword>
<feature type="transmembrane region" description="Helical" evidence="7">
    <location>
        <begin position="153"/>
        <end position="171"/>
    </location>
</feature>
<dbReference type="OrthoDB" id="8206772at2"/>
<feature type="transmembrane region" description="Helical" evidence="7">
    <location>
        <begin position="240"/>
        <end position="258"/>
    </location>
</feature>
<evidence type="ECO:0000259" key="8">
    <source>
        <dbReference type="Pfam" id="PF01757"/>
    </source>
</evidence>
<feature type="domain" description="Acyltransferase 3" evidence="8">
    <location>
        <begin position="11"/>
        <end position="325"/>
    </location>
</feature>
<dbReference type="PANTHER" id="PTHR40074:SF2">
    <property type="entry name" value="O-ACETYLTRANSFERASE WECH"/>
    <property type="match status" value="1"/>
</dbReference>
<dbReference type="EMBL" id="SCFB01000015">
    <property type="protein sequence ID" value="RZI45369.1"/>
    <property type="molecule type" value="Genomic_DNA"/>
</dbReference>
<feature type="transmembrane region" description="Helical" evidence="7">
    <location>
        <begin position="183"/>
        <end position="201"/>
    </location>
</feature>
<evidence type="ECO:0000256" key="1">
    <source>
        <dbReference type="ARBA" id="ARBA00004651"/>
    </source>
</evidence>
<protein>
    <recommendedName>
        <fullName evidence="8">Acyltransferase 3 domain-containing protein</fullName>
    </recommendedName>
</protein>
<feature type="transmembrane region" description="Helical" evidence="7">
    <location>
        <begin position="279"/>
        <end position="298"/>
    </location>
</feature>
<keyword evidence="5 7" id="KW-1133">Transmembrane helix</keyword>
<dbReference type="InterPro" id="IPR002656">
    <property type="entry name" value="Acyl_transf_3_dom"/>
</dbReference>
<sequence>MGNNTGNRLVFADLCRVLACFGVIVGHCSDGFVRNYIDLPLNDWLCSHFWGSVSRISSPLCILLSGSLLLKPNGTITFQDMKRRVLRILIPLGVWSCVYLCLVAWREKVSPFGLNFNQPEMGHLWFIYMMMGLYLFLPIFKALFDGFSNQRTFIYYFCFIWMAITCIPIHYPIEIFGWIKQPYFLGYGGYFLIGAFIAHVVKDFGSSRVWTALYIIGLSFTFFSVWYASFKAHTTVHDNYSLFSLSTTIAAISAFVLLSRVRSVPKILANLLAFISDKAFIIYFLHGFVLSFLHPIIIGNRTSIILLLPCWILATFVTCLGCGTILRYFPKSKLLFG</sequence>
<evidence type="ECO:0000256" key="3">
    <source>
        <dbReference type="ARBA" id="ARBA00022475"/>
    </source>
</evidence>
<keyword evidence="4 7" id="KW-0812">Transmembrane</keyword>
<gene>
    <name evidence="9" type="ORF">EQU50_07525</name>
</gene>
<evidence type="ECO:0000313" key="10">
    <source>
        <dbReference type="Proteomes" id="UP000293550"/>
    </source>
</evidence>